<organism evidence="1 2">
    <name type="scientific">Protopolystoma xenopodis</name>
    <dbReference type="NCBI Taxonomy" id="117903"/>
    <lineage>
        <taxon>Eukaryota</taxon>
        <taxon>Metazoa</taxon>
        <taxon>Spiralia</taxon>
        <taxon>Lophotrochozoa</taxon>
        <taxon>Platyhelminthes</taxon>
        <taxon>Monogenea</taxon>
        <taxon>Polyopisthocotylea</taxon>
        <taxon>Polystomatidea</taxon>
        <taxon>Polystomatidae</taxon>
        <taxon>Protopolystoma</taxon>
    </lineage>
</organism>
<evidence type="ECO:0000313" key="1">
    <source>
        <dbReference type="EMBL" id="VEL25678.1"/>
    </source>
</evidence>
<proteinExistence type="predicted"/>
<gene>
    <name evidence="1" type="ORF">PXEA_LOCUS19118</name>
</gene>
<dbReference type="EMBL" id="CAAALY010075577">
    <property type="protein sequence ID" value="VEL25678.1"/>
    <property type="molecule type" value="Genomic_DNA"/>
</dbReference>
<dbReference type="Proteomes" id="UP000784294">
    <property type="component" value="Unassembled WGS sequence"/>
</dbReference>
<reference evidence="1" key="1">
    <citation type="submission" date="2018-11" db="EMBL/GenBank/DDBJ databases">
        <authorList>
            <consortium name="Pathogen Informatics"/>
        </authorList>
    </citation>
    <scope>NUCLEOTIDE SEQUENCE</scope>
</reference>
<evidence type="ECO:0000313" key="2">
    <source>
        <dbReference type="Proteomes" id="UP000784294"/>
    </source>
</evidence>
<dbReference type="AlphaFoldDB" id="A0A448X1Q9"/>
<dbReference type="OrthoDB" id="10066040at2759"/>
<sequence length="112" mass="12096">MSHAQPKVREDNHKQPILGTLAQHLEGKIQENPQAALAFADTLEIPWVSVLFCLGNRSKADAELMAAMPLQKPGLVRDLNPGPLAPKARIIPLDQRACACAGSQRLDPPACN</sequence>
<comment type="caution">
    <text evidence="1">The sequence shown here is derived from an EMBL/GenBank/DDBJ whole genome shotgun (WGS) entry which is preliminary data.</text>
</comment>
<accession>A0A448X1Q9</accession>
<protein>
    <submittedName>
        <fullName evidence="1">Uncharacterized protein</fullName>
    </submittedName>
</protein>
<keyword evidence="2" id="KW-1185">Reference proteome</keyword>
<name>A0A448X1Q9_9PLAT</name>